<dbReference type="Proteomes" id="UP000324832">
    <property type="component" value="Unassembled WGS sequence"/>
</dbReference>
<gene>
    <name evidence="7" type="ORF">LSINAPIS_LOCUS10717</name>
</gene>
<keyword evidence="4 5" id="KW-0472">Membrane</keyword>
<dbReference type="Gene3D" id="1.20.1250.20">
    <property type="entry name" value="MFS general substrate transporter like domains"/>
    <property type="match status" value="2"/>
</dbReference>
<evidence type="ECO:0000256" key="2">
    <source>
        <dbReference type="ARBA" id="ARBA00022692"/>
    </source>
</evidence>
<dbReference type="CDD" id="cd17317">
    <property type="entry name" value="MFS_SLC22"/>
    <property type="match status" value="1"/>
</dbReference>
<evidence type="ECO:0000256" key="3">
    <source>
        <dbReference type="ARBA" id="ARBA00022989"/>
    </source>
</evidence>
<reference evidence="7 8" key="1">
    <citation type="submission" date="2017-07" db="EMBL/GenBank/DDBJ databases">
        <authorList>
            <person name="Talla V."/>
            <person name="Backstrom N."/>
        </authorList>
    </citation>
    <scope>NUCLEOTIDE SEQUENCE [LARGE SCALE GENOMIC DNA]</scope>
</reference>
<proteinExistence type="predicted"/>
<feature type="transmembrane region" description="Helical" evidence="5">
    <location>
        <begin position="253"/>
        <end position="272"/>
    </location>
</feature>
<dbReference type="SUPFAM" id="SSF103473">
    <property type="entry name" value="MFS general substrate transporter"/>
    <property type="match status" value="1"/>
</dbReference>
<dbReference type="InterPro" id="IPR036259">
    <property type="entry name" value="MFS_trans_sf"/>
</dbReference>
<dbReference type="InterPro" id="IPR020846">
    <property type="entry name" value="MFS_dom"/>
</dbReference>
<keyword evidence="8" id="KW-1185">Reference proteome</keyword>
<evidence type="ECO:0000256" key="4">
    <source>
        <dbReference type="ARBA" id="ARBA00023136"/>
    </source>
</evidence>
<dbReference type="InterPro" id="IPR005828">
    <property type="entry name" value="MFS_sugar_transport-like"/>
</dbReference>
<feature type="transmembrane region" description="Helical" evidence="5">
    <location>
        <begin position="24"/>
        <end position="47"/>
    </location>
</feature>
<dbReference type="Pfam" id="PF00083">
    <property type="entry name" value="Sugar_tr"/>
    <property type="match status" value="2"/>
</dbReference>
<sequence length="691" mass="78227">MSSWTRELDEAAVLATSRGWWHELLFYLLCGLAAIPTSFLVFSTVFINATPEHWCALHPRIEKLGIEDQLIRNLTVPGHHGVFESCRAHNIDPDDFFAIYNQTFGGIGDSEMNEGTTDLLIRVINSSKSKEPSECKHGWKFSTDLYKNTLVTEYSLVCNKDWLPRTANTLFWVGSIVGNPFFGWVSDRYGRRPTILLMIFLLVPITIATSFPGNYLTYIVLRIIGGLFFPAMYQLPLILALELMPPAKRTNAGIVIGMLFGSGMCILSLIAYLLREWFYLSLATTLPFILTYSYFWLIPESPRWLVGRGRIADAEKVLRNIARRNGITLPCGFLLDLHKRIKEEEEIEIFSNGQLKSFTRSYDLEVDANKDFNKDVFLENDILKDDKTGEEKEVVIDETENISICNEVKRTSIELESHEMETPNMVQTDPFLKVQINSLRRKSKQFVNKIFSNEDDDDDLDENKVMYEQHSENDCEASPLDLFRYRNIRKKFLILTFNWVSVGIAYNGLSYNTTNLGVNDYLAFFIGGIVELPSYVIAWHCIEKYGRRWVFFGFMIIGGIACLSCGLVPEDLPWVTLTLAMLGRLSAAASFAVFYVQVGELLPTVLRAQAMGAASFISGVGLLACPYIVSLGVIRKWVPLIIIGTLSVAAGFASLFLPETLNHPLPQTLGDGENFGRNFKILSCVERDKKY</sequence>
<keyword evidence="3 5" id="KW-1133">Transmembrane helix</keyword>
<evidence type="ECO:0000313" key="8">
    <source>
        <dbReference type="Proteomes" id="UP000324832"/>
    </source>
</evidence>
<feature type="transmembrane region" description="Helical" evidence="5">
    <location>
        <begin position="492"/>
        <end position="509"/>
    </location>
</feature>
<accession>A0A5E4QS57</accession>
<feature type="transmembrane region" description="Helical" evidence="5">
    <location>
        <begin position="278"/>
        <end position="298"/>
    </location>
</feature>
<feature type="domain" description="Major facilitator superfamily (MFS) profile" evidence="6">
    <location>
        <begin position="103"/>
        <end position="662"/>
    </location>
</feature>
<comment type="subcellular location">
    <subcellularLocation>
        <location evidence="1">Membrane</location>
        <topology evidence="1">Multi-pass membrane protein</topology>
    </subcellularLocation>
</comment>
<keyword evidence="2 5" id="KW-0812">Transmembrane</keyword>
<dbReference type="GO" id="GO:0022857">
    <property type="term" value="F:transmembrane transporter activity"/>
    <property type="evidence" value="ECO:0007669"/>
    <property type="project" value="InterPro"/>
</dbReference>
<feature type="transmembrane region" description="Helical" evidence="5">
    <location>
        <begin position="575"/>
        <end position="598"/>
    </location>
</feature>
<evidence type="ECO:0000256" key="1">
    <source>
        <dbReference type="ARBA" id="ARBA00004141"/>
    </source>
</evidence>
<dbReference type="GO" id="GO:0016020">
    <property type="term" value="C:membrane"/>
    <property type="evidence" value="ECO:0007669"/>
    <property type="project" value="UniProtKB-SubCell"/>
</dbReference>
<feature type="transmembrane region" description="Helical" evidence="5">
    <location>
        <begin position="610"/>
        <end position="631"/>
    </location>
</feature>
<evidence type="ECO:0000259" key="6">
    <source>
        <dbReference type="PROSITE" id="PS50850"/>
    </source>
</evidence>
<name>A0A5E4QS57_9NEOP</name>
<feature type="transmembrane region" description="Helical" evidence="5">
    <location>
        <begin position="637"/>
        <end position="657"/>
    </location>
</feature>
<dbReference type="EMBL" id="FZQP02004444">
    <property type="protein sequence ID" value="VVC99968.1"/>
    <property type="molecule type" value="Genomic_DNA"/>
</dbReference>
<feature type="transmembrane region" description="Helical" evidence="5">
    <location>
        <begin position="521"/>
        <end position="542"/>
    </location>
</feature>
<evidence type="ECO:0000256" key="5">
    <source>
        <dbReference type="SAM" id="Phobius"/>
    </source>
</evidence>
<feature type="transmembrane region" description="Helical" evidence="5">
    <location>
        <begin position="195"/>
        <end position="213"/>
    </location>
</feature>
<feature type="transmembrane region" description="Helical" evidence="5">
    <location>
        <begin position="219"/>
        <end position="241"/>
    </location>
</feature>
<dbReference type="PANTHER" id="PTHR24064">
    <property type="entry name" value="SOLUTE CARRIER FAMILY 22 MEMBER"/>
    <property type="match status" value="1"/>
</dbReference>
<dbReference type="PROSITE" id="PS50850">
    <property type="entry name" value="MFS"/>
    <property type="match status" value="1"/>
</dbReference>
<organism evidence="7 8">
    <name type="scientific">Leptidea sinapis</name>
    <dbReference type="NCBI Taxonomy" id="189913"/>
    <lineage>
        <taxon>Eukaryota</taxon>
        <taxon>Metazoa</taxon>
        <taxon>Ecdysozoa</taxon>
        <taxon>Arthropoda</taxon>
        <taxon>Hexapoda</taxon>
        <taxon>Insecta</taxon>
        <taxon>Pterygota</taxon>
        <taxon>Neoptera</taxon>
        <taxon>Endopterygota</taxon>
        <taxon>Lepidoptera</taxon>
        <taxon>Glossata</taxon>
        <taxon>Ditrysia</taxon>
        <taxon>Papilionoidea</taxon>
        <taxon>Pieridae</taxon>
        <taxon>Dismorphiinae</taxon>
        <taxon>Leptidea</taxon>
    </lineage>
</organism>
<protein>
    <recommendedName>
        <fullName evidence="6">Major facilitator superfamily (MFS) profile domain-containing protein</fullName>
    </recommendedName>
</protein>
<evidence type="ECO:0000313" key="7">
    <source>
        <dbReference type="EMBL" id="VVC99968.1"/>
    </source>
</evidence>
<feature type="transmembrane region" description="Helical" evidence="5">
    <location>
        <begin position="549"/>
        <end position="569"/>
    </location>
</feature>
<dbReference type="AlphaFoldDB" id="A0A5E4QS57"/>